<dbReference type="Proteomes" id="UP000789702">
    <property type="component" value="Unassembled WGS sequence"/>
</dbReference>
<sequence length="47" mass="5487">MTSLSLSFNDIDFEGRKAFAEVLYYPLHTFSHNVRSSMSNLCNRCQR</sequence>
<evidence type="ECO:0000313" key="2">
    <source>
        <dbReference type="Proteomes" id="UP000789702"/>
    </source>
</evidence>
<protein>
    <submittedName>
        <fullName evidence="1">15997_t:CDS:1</fullName>
    </submittedName>
</protein>
<dbReference type="EMBL" id="CAJVPU010045868">
    <property type="protein sequence ID" value="CAG8750414.1"/>
    <property type="molecule type" value="Genomic_DNA"/>
</dbReference>
<organism evidence="1 2">
    <name type="scientific">Dentiscutata heterogama</name>
    <dbReference type="NCBI Taxonomy" id="1316150"/>
    <lineage>
        <taxon>Eukaryota</taxon>
        <taxon>Fungi</taxon>
        <taxon>Fungi incertae sedis</taxon>
        <taxon>Mucoromycota</taxon>
        <taxon>Glomeromycotina</taxon>
        <taxon>Glomeromycetes</taxon>
        <taxon>Diversisporales</taxon>
        <taxon>Gigasporaceae</taxon>
        <taxon>Dentiscutata</taxon>
    </lineage>
</organism>
<accession>A0ACA9QMB3</accession>
<feature type="non-terminal residue" evidence="1">
    <location>
        <position position="47"/>
    </location>
</feature>
<comment type="caution">
    <text evidence="1">The sequence shown here is derived from an EMBL/GenBank/DDBJ whole genome shotgun (WGS) entry which is preliminary data.</text>
</comment>
<proteinExistence type="predicted"/>
<reference evidence="1" key="1">
    <citation type="submission" date="2021-06" db="EMBL/GenBank/DDBJ databases">
        <authorList>
            <person name="Kallberg Y."/>
            <person name="Tangrot J."/>
            <person name="Rosling A."/>
        </authorList>
    </citation>
    <scope>NUCLEOTIDE SEQUENCE</scope>
    <source>
        <strain evidence="1">IL203A</strain>
    </source>
</reference>
<keyword evidence="2" id="KW-1185">Reference proteome</keyword>
<name>A0ACA9QMB3_9GLOM</name>
<evidence type="ECO:0000313" key="1">
    <source>
        <dbReference type="EMBL" id="CAG8750414.1"/>
    </source>
</evidence>
<gene>
    <name evidence="1" type="ORF">DHETER_LOCUS14600</name>
</gene>